<gene>
    <name evidence="3" type="ORF">LXM24_01235</name>
</gene>
<proteinExistence type="predicted"/>
<dbReference type="GO" id="GO:0016887">
    <property type="term" value="F:ATP hydrolysis activity"/>
    <property type="evidence" value="ECO:0007669"/>
    <property type="project" value="InterPro"/>
</dbReference>
<dbReference type="SUPFAM" id="SSF52540">
    <property type="entry name" value="P-loop containing nucleoside triphosphate hydrolases"/>
    <property type="match status" value="1"/>
</dbReference>
<comment type="caution">
    <text evidence="3">The sequence shown here is derived from an EMBL/GenBank/DDBJ whole genome shotgun (WGS) entry which is preliminary data.</text>
</comment>
<dbReference type="Gene3D" id="3.40.50.300">
    <property type="entry name" value="P-loop containing nucleotide triphosphate hydrolases"/>
    <property type="match status" value="2"/>
</dbReference>
<dbReference type="AlphaFoldDB" id="A0A9X1T727"/>
<feature type="domain" description="Rad50/SbcC-type AAA" evidence="2">
    <location>
        <begin position="97"/>
        <end position="346"/>
    </location>
</feature>
<evidence type="ECO:0000313" key="3">
    <source>
        <dbReference type="EMBL" id="MCF0038690.1"/>
    </source>
</evidence>
<keyword evidence="4" id="KW-1185">Reference proteome</keyword>
<evidence type="ECO:0000313" key="4">
    <source>
        <dbReference type="Proteomes" id="UP001139700"/>
    </source>
</evidence>
<evidence type="ECO:0000256" key="1">
    <source>
        <dbReference type="SAM" id="Coils"/>
    </source>
</evidence>
<organism evidence="3 4">
    <name type="scientific">Dyadobacter fanqingshengii</name>
    <dbReference type="NCBI Taxonomy" id="2906443"/>
    <lineage>
        <taxon>Bacteria</taxon>
        <taxon>Pseudomonadati</taxon>
        <taxon>Bacteroidota</taxon>
        <taxon>Cytophagia</taxon>
        <taxon>Cytophagales</taxon>
        <taxon>Spirosomataceae</taxon>
        <taxon>Dyadobacter</taxon>
    </lineage>
</organism>
<dbReference type="RefSeq" id="WP_234611203.1">
    <property type="nucleotide sequence ID" value="NZ_CP098806.1"/>
</dbReference>
<dbReference type="InterPro" id="IPR038729">
    <property type="entry name" value="Rad50/SbcC_AAA"/>
</dbReference>
<dbReference type="Proteomes" id="UP001139700">
    <property type="component" value="Unassembled WGS sequence"/>
</dbReference>
<keyword evidence="1" id="KW-0175">Coiled coil</keyword>
<dbReference type="GO" id="GO:0006302">
    <property type="term" value="P:double-strand break repair"/>
    <property type="evidence" value="ECO:0007669"/>
    <property type="project" value="InterPro"/>
</dbReference>
<dbReference type="EMBL" id="JAJTTA010000001">
    <property type="protein sequence ID" value="MCF0038690.1"/>
    <property type="molecule type" value="Genomic_DNA"/>
</dbReference>
<protein>
    <submittedName>
        <fullName evidence="3">AAA family ATPase</fullName>
    </submittedName>
</protein>
<dbReference type="InterPro" id="IPR027417">
    <property type="entry name" value="P-loop_NTPase"/>
</dbReference>
<dbReference type="Pfam" id="PF13476">
    <property type="entry name" value="AAA_23"/>
    <property type="match status" value="1"/>
</dbReference>
<name>A0A9X1T727_9BACT</name>
<feature type="coiled-coil region" evidence="1">
    <location>
        <begin position="290"/>
        <end position="353"/>
    </location>
</feature>
<evidence type="ECO:0000259" key="2">
    <source>
        <dbReference type="Pfam" id="PF13476"/>
    </source>
</evidence>
<sequence length="871" mass="99448">MAENTSTKSPNGQADTLESAIKKFANELPYWSKFLAERRLSGWGISDEEIDTAYVCLMEQLGLLEKTERPEITVNYNPDSARRHKGDLVFAKLENVEGVNALVEGQKLEFGPNLTIIFGSNGSGKTGYTRLLKQVFHSKSREEILPNVHIAAGHKPVGANFLFVSGTTKISLTLKDRARAEFEQFSVFDGKSVICHLDQKNEFEFRPAGLSFFGEMSAAIGQVEKKLETELTFLKNSSTPQDLSALFDGESEIKTAVIEINANTKKEALNKYTPFSDEDKQQQSQKNKNHDDLLVASKNTEKEIKHLENLKKLITDNKTSIDTLNRFFSTNALEKINKTIEDYLEKEAIAKAEGSQKFQSETILDIGTDEWKQFILSAEKFAKTQKSGDTNYPEDGDYCILCQQLLTREAQSLIDDYWAFIKSLAEENARGALNVLEKIVITFEELKFDLLPEDNVLVVWMNDNYPARLKEIKHGLKEQHTLRNKILTSLREKKPFASEQFQTTLRHHQDIESEIESKIKIVKNNDLLRELEKLKKEKTFLDHKEKFNSNISKFESCLIDQQWIHMAGKANFKKAKTDVTNAEKSLSDKYFNQKYIDEFNKECHNLNGNFGIEIAHTGSAGKSYRQLKLKGKNPHAVLSEGEQKVIAIADYLVETRLSEANRGLIFDDPVNSLDEKRKSEIARRIVVESSSKQTIIFTHDLIFLSSLIGHCGDLNVEHSCHWIENRGGNPGQVWLNNSPSYEREYRNAELARNLYTEAAKFDCSPSNREYLIRSGFACLRTSYEVLVIHELFGSVVQRFNERVSIDALSKVHFDRQLIDQLQDSFAQCCRHMEGHTHSDKYAYKKPEPNDLNSEIKRFDDIKAKIRKVAKQ</sequence>
<reference evidence="3" key="1">
    <citation type="submission" date="2021-12" db="EMBL/GenBank/DDBJ databases">
        <title>Novel species in genus Dyadobacter.</title>
        <authorList>
            <person name="Ma C."/>
        </authorList>
    </citation>
    <scope>NUCLEOTIDE SEQUENCE</scope>
    <source>
        <strain evidence="3">CY399</strain>
    </source>
</reference>
<accession>A0A9X1T727</accession>